<dbReference type="EMBL" id="ALZR01000082">
    <property type="protein sequence ID" value="EJV15310.1"/>
    <property type="molecule type" value="Genomic_DNA"/>
</dbReference>
<evidence type="ECO:0000313" key="1">
    <source>
        <dbReference type="EMBL" id="EJV15310.1"/>
    </source>
</evidence>
<proteinExistence type="predicted"/>
<comment type="caution">
    <text evidence="1">The sequence shown here is derived from an EMBL/GenBank/DDBJ whole genome shotgun (WGS) entry which is preliminary data.</text>
</comment>
<reference evidence="1 2" key="1">
    <citation type="submission" date="2012-04" db="EMBL/GenBank/DDBJ databases">
        <authorList>
            <person name="Weinstock G."/>
            <person name="Sodergren E."/>
            <person name="Lobos E.A."/>
            <person name="Fulton L."/>
            <person name="Fulton R."/>
            <person name="Courtney L."/>
            <person name="Fronick C."/>
            <person name="O'Laughlin M."/>
            <person name="Godfrey J."/>
            <person name="Wilson R.M."/>
            <person name="Miner T."/>
            <person name="Farmer C."/>
            <person name="Delehaunty K."/>
            <person name="Cordes M."/>
            <person name="Minx P."/>
            <person name="Tomlinson C."/>
            <person name="Chen J."/>
            <person name="Wollam A."/>
            <person name="Pepin K.H."/>
            <person name="Bhonagiri V."/>
            <person name="Zhang X."/>
            <person name="Suruliraj S."/>
            <person name="Warren W."/>
            <person name="Mitreva M."/>
            <person name="Mardis E.R."/>
            <person name="Wilson R.K."/>
        </authorList>
    </citation>
    <scope>NUCLEOTIDE SEQUENCE [LARGE SCALE GENOMIC DNA]</scope>
    <source>
        <strain evidence="1 2">ERV63</strain>
    </source>
</reference>
<dbReference type="AlphaFoldDB" id="A0AAV3GK67"/>
<gene>
    <name evidence="1" type="ORF">HMPREF1336_02238</name>
</gene>
<accession>A0AAV3GK67</accession>
<dbReference type="Proteomes" id="UP000004117">
    <property type="component" value="Unassembled WGS sequence"/>
</dbReference>
<sequence>MGKVFQKGAVTDCAGSEKKAFKQWFSWGSQCVSKAESAGDFSDQL</sequence>
<name>A0AAV3GK67_ENTFL</name>
<protein>
    <submittedName>
        <fullName evidence="1">Uncharacterized protein</fullName>
    </submittedName>
</protein>
<organism evidence="1 2">
    <name type="scientific">Enterococcus faecalis ERV63</name>
    <dbReference type="NCBI Taxonomy" id="1134793"/>
    <lineage>
        <taxon>Bacteria</taxon>
        <taxon>Bacillati</taxon>
        <taxon>Bacillota</taxon>
        <taxon>Bacilli</taxon>
        <taxon>Lactobacillales</taxon>
        <taxon>Enterococcaceae</taxon>
        <taxon>Enterococcus</taxon>
    </lineage>
</organism>
<evidence type="ECO:0000313" key="2">
    <source>
        <dbReference type="Proteomes" id="UP000004117"/>
    </source>
</evidence>